<accession>I9QFH3</accession>
<evidence type="ECO:0000313" key="3">
    <source>
        <dbReference type="Proteomes" id="UP000004074"/>
    </source>
</evidence>
<dbReference type="InterPro" id="IPR004919">
    <property type="entry name" value="GmrSD_N"/>
</dbReference>
<proteinExistence type="predicted"/>
<organism evidence="2 3">
    <name type="scientific">Helicobacter pylori NQ4076</name>
    <dbReference type="NCBI Taxonomy" id="992029"/>
    <lineage>
        <taxon>Bacteria</taxon>
        <taxon>Pseudomonadati</taxon>
        <taxon>Campylobacterota</taxon>
        <taxon>Epsilonproteobacteria</taxon>
        <taxon>Campylobacterales</taxon>
        <taxon>Helicobacteraceae</taxon>
        <taxon>Helicobacter</taxon>
    </lineage>
</organism>
<gene>
    <name evidence="2" type="ORF">HPNQ4076_1303</name>
</gene>
<name>I9QFH3_HELPX</name>
<protein>
    <recommendedName>
        <fullName evidence="1">GmrSD restriction endonucleases N-terminal domain-containing protein</fullName>
    </recommendedName>
</protein>
<dbReference type="PATRIC" id="fig|992029.3.peg.1263"/>
<dbReference type="PANTHER" id="PTHR35149:SF1">
    <property type="entry name" value="DUF5655 DOMAIN-CONTAINING PROTEIN"/>
    <property type="match status" value="1"/>
</dbReference>
<dbReference type="AlphaFoldDB" id="I9QFH3"/>
<dbReference type="PANTHER" id="PTHR35149">
    <property type="entry name" value="SLL5132 PROTEIN"/>
    <property type="match status" value="1"/>
</dbReference>
<sequence length="212" mass="24503">MELLNLDGVIEKGVFEIPSYQRGYAWQMKQLEDFWNDLEHVSKLENKFHYMHSLTLRKSDDDFGDIDFEIIDGQQRLATSLILLGLLAKTTQNKDPKYSLINLEPILSYKYYGLNEAFRAITEEEDLEKFKTSFYAKNLISAYEFFKEKTSNITNPTLNKLLDALTKKMLFSVVELNDDRIDPFSSSKKSLSLFTLTTCLSQSQFLALMSGV</sequence>
<evidence type="ECO:0000259" key="1">
    <source>
        <dbReference type="Pfam" id="PF03235"/>
    </source>
</evidence>
<feature type="domain" description="GmrSD restriction endonucleases N-terminal" evidence="1">
    <location>
        <begin position="11"/>
        <end position="177"/>
    </location>
</feature>
<dbReference type="EMBL" id="AKNX01000003">
    <property type="protein sequence ID" value="EJB33306.1"/>
    <property type="molecule type" value="Genomic_DNA"/>
</dbReference>
<dbReference type="Pfam" id="PF03235">
    <property type="entry name" value="GmrSD_N"/>
    <property type="match status" value="1"/>
</dbReference>
<comment type="caution">
    <text evidence="2">The sequence shown here is derived from an EMBL/GenBank/DDBJ whole genome shotgun (WGS) entry which is preliminary data.</text>
</comment>
<evidence type="ECO:0000313" key="2">
    <source>
        <dbReference type="EMBL" id="EJB33306.1"/>
    </source>
</evidence>
<dbReference type="Proteomes" id="UP000004074">
    <property type="component" value="Unassembled WGS sequence"/>
</dbReference>
<reference evidence="2 3" key="1">
    <citation type="journal article" date="2013" name="Pathog. Dis.">
        <title>Genome sequences of 65 Helicobacter pylori strains isolated from asymptomatic individuals and patients with gastric cancer, peptic ulcer disease, or gastritis.</title>
        <authorList>
            <person name="Blanchard T.G."/>
            <person name="Czinn S.J."/>
            <person name="Correa P."/>
            <person name="Nakazawa T."/>
            <person name="Keelan M."/>
            <person name="Morningstar L."/>
            <person name="Santana-Cruz I."/>
            <person name="Maroo A."/>
            <person name="McCracken C."/>
            <person name="Shefchek K."/>
            <person name="Daugherty S."/>
            <person name="Song Y."/>
            <person name="Fraser C.M."/>
            <person name="Fricke W.F."/>
        </authorList>
    </citation>
    <scope>NUCLEOTIDE SEQUENCE [LARGE SCALE GENOMIC DNA]</scope>
    <source>
        <strain evidence="2 3">NQ4076</strain>
    </source>
</reference>